<dbReference type="Proteomes" id="UP000266206">
    <property type="component" value="Unassembled WGS sequence"/>
</dbReference>
<comment type="caution">
    <text evidence="1">The sequence shown here is derived from an EMBL/GenBank/DDBJ whole genome shotgun (WGS) entry which is preliminary data.</text>
</comment>
<gene>
    <name evidence="1" type="ORF">CJP73_09775</name>
</gene>
<dbReference type="EMBL" id="NQYH01000007">
    <property type="protein sequence ID" value="RIY40731.1"/>
    <property type="molecule type" value="Genomic_DNA"/>
</dbReference>
<evidence type="ECO:0000313" key="1">
    <source>
        <dbReference type="EMBL" id="RIY40731.1"/>
    </source>
</evidence>
<evidence type="ECO:0000313" key="2">
    <source>
        <dbReference type="Proteomes" id="UP000266206"/>
    </source>
</evidence>
<proteinExistence type="predicted"/>
<sequence>MAGCERIGYEASAHEFLDLSGALWLLHSGLAVRVASIDKTIVNTKKKKQHIIQKTLRADVWATCYNAWARRPCS</sequence>
<name>A0A3A1YTA9_9BURK</name>
<dbReference type="AlphaFoldDB" id="A0A3A1YTA9"/>
<reference evidence="1 2" key="1">
    <citation type="submission" date="2017-08" db="EMBL/GenBank/DDBJ databases">
        <title>Pusillimonas indicus sp. nov., a member of the family Alcaligenaceae isolated from surface seawater.</title>
        <authorList>
            <person name="Li J."/>
        </authorList>
    </citation>
    <scope>NUCLEOTIDE SEQUENCE [LARGE SCALE GENOMIC DNA]</scope>
    <source>
        <strain evidence="1 2">L52-1-41</strain>
    </source>
</reference>
<organism evidence="1 2">
    <name type="scientific">Neopusillimonas maritima</name>
    <dbReference type="NCBI Taxonomy" id="2026239"/>
    <lineage>
        <taxon>Bacteria</taxon>
        <taxon>Pseudomonadati</taxon>
        <taxon>Pseudomonadota</taxon>
        <taxon>Betaproteobacteria</taxon>
        <taxon>Burkholderiales</taxon>
        <taxon>Alcaligenaceae</taxon>
        <taxon>Neopusillimonas</taxon>
    </lineage>
</organism>
<accession>A0A3A1YTA9</accession>
<protein>
    <submittedName>
        <fullName evidence="1">Uncharacterized protein</fullName>
    </submittedName>
</protein>